<feature type="transmembrane region" description="Helical" evidence="1">
    <location>
        <begin position="264"/>
        <end position="282"/>
    </location>
</feature>
<dbReference type="EMBL" id="JAAKZV010000289">
    <property type="protein sequence ID" value="NGN69379.1"/>
    <property type="molecule type" value="Genomic_DNA"/>
</dbReference>
<feature type="transmembrane region" description="Helical" evidence="1">
    <location>
        <begin position="208"/>
        <end position="229"/>
    </location>
</feature>
<keyword evidence="1" id="KW-0472">Membrane</keyword>
<dbReference type="Gene3D" id="1.10.3730.20">
    <property type="match status" value="2"/>
</dbReference>
<keyword evidence="1" id="KW-0812">Transmembrane</keyword>
<name>A0A6G4UAX4_9ACTN</name>
<feature type="transmembrane region" description="Helical" evidence="1">
    <location>
        <begin position="175"/>
        <end position="196"/>
    </location>
</feature>
<gene>
    <name evidence="2" type="ORF">G5C51_36515</name>
</gene>
<evidence type="ECO:0000313" key="3">
    <source>
        <dbReference type="Proteomes" id="UP000481583"/>
    </source>
</evidence>
<accession>A0A6G4UAX4</accession>
<sequence>MTPLVIAAVLAAAVTHASWNAIAHGIKDQLLAFTLICTGGGVCGVALLAFSPLPDGAALPYLIASAAIHVGYMTLLMASFRLGDFGQSYPIARGSAPLLVTVLAAVFVGERLDGWQIAGVAVASAGLMGVAVWGFWDTGRRPHWPAILAALGTGATIAAYTVVDGVGVRASDTAAGYTGSLLALQGFAIPAYALATRRGTLLAQLRPVAWRGLLGGVLSVSAYGLVLWAQTQAELAPIAALRESSIIVGAAIGAVFFKERFGAPRIAAAGLMVVGIGLMLHAG</sequence>
<feature type="transmembrane region" description="Helical" evidence="1">
    <location>
        <begin position="235"/>
        <end position="257"/>
    </location>
</feature>
<dbReference type="RefSeq" id="WP_165244263.1">
    <property type="nucleotide sequence ID" value="NZ_JAAKZV010000289.1"/>
</dbReference>
<feature type="transmembrane region" description="Helical" evidence="1">
    <location>
        <begin position="143"/>
        <end position="163"/>
    </location>
</feature>
<dbReference type="AlphaFoldDB" id="A0A6G4UAX4"/>
<organism evidence="2 3">
    <name type="scientific">Streptomyces coryli</name>
    <dbReference type="NCBI Taxonomy" id="1128680"/>
    <lineage>
        <taxon>Bacteria</taxon>
        <taxon>Bacillati</taxon>
        <taxon>Actinomycetota</taxon>
        <taxon>Actinomycetes</taxon>
        <taxon>Kitasatosporales</taxon>
        <taxon>Streptomycetaceae</taxon>
        <taxon>Streptomyces</taxon>
    </lineage>
</organism>
<evidence type="ECO:0000256" key="1">
    <source>
        <dbReference type="SAM" id="Phobius"/>
    </source>
</evidence>
<feature type="transmembrane region" description="Helical" evidence="1">
    <location>
        <begin position="90"/>
        <end position="109"/>
    </location>
</feature>
<evidence type="ECO:0000313" key="2">
    <source>
        <dbReference type="EMBL" id="NGN69379.1"/>
    </source>
</evidence>
<feature type="transmembrane region" description="Helical" evidence="1">
    <location>
        <begin position="58"/>
        <end position="78"/>
    </location>
</feature>
<protein>
    <submittedName>
        <fullName evidence="2">EamA family transporter</fullName>
    </submittedName>
</protein>
<keyword evidence="1" id="KW-1133">Transmembrane helix</keyword>
<feature type="transmembrane region" description="Helical" evidence="1">
    <location>
        <begin position="115"/>
        <end position="136"/>
    </location>
</feature>
<comment type="caution">
    <text evidence="2">The sequence shown here is derived from an EMBL/GenBank/DDBJ whole genome shotgun (WGS) entry which is preliminary data.</text>
</comment>
<dbReference type="InterPro" id="IPR037185">
    <property type="entry name" value="EmrE-like"/>
</dbReference>
<reference evidence="2 3" key="1">
    <citation type="submission" date="2020-02" db="EMBL/GenBank/DDBJ databases">
        <title>Whole-genome analyses of novel actinobacteria.</title>
        <authorList>
            <person name="Sahin N."/>
        </authorList>
    </citation>
    <scope>NUCLEOTIDE SEQUENCE [LARGE SCALE GENOMIC DNA]</scope>
    <source>
        <strain evidence="2 3">A7024</strain>
    </source>
</reference>
<dbReference type="Proteomes" id="UP000481583">
    <property type="component" value="Unassembled WGS sequence"/>
</dbReference>
<dbReference type="SUPFAM" id="SSF103481">
    <property type="entry name" value="Multidrug resistance efflux transporter EmrE"/>
    <property type="match status" value="2"/>
</dbReference>
<keyword evidence="3" id="KW-1185">Reference proteome</keyword>
<proteinExistence type="predicted"/>